<dbReference type="Proteomes" id="UP000027190">
    <property type="component" value="Unassembled WGS sequence"/>
</dbReference>
<feature type="transmembrane region" description="Helical" evidence="1">
    <location>
        <begin position="188"/>
        <end position="208"/>
    </location>
</feature>
<dbReference type="AlphaFoldDB" id="A0A062UGJ7"/>
<evidence type="ECO:0000313" key="2">
    <source>
        <dbReference type="EMBL" id="KCZ56838.1"/>
    </source>
</evidence>
<feature type="transmembrane region" description="Helical" evidence="1">
    <location>
        <begin position="30"/>
        <end position="48"/>
    </location>
</feature>
<feature type="transmembrane region" description="Helical" evidence="1">
    <location>
        <begin position="55"/>
        <end position="71"/>
    </location>
</feature>
<keyword evidence="1" id="KW-0812">Transmembrane</keyword>
<dbReference type="PATRIC" id="fig|1280947.3.peg.2726"/>
<feature type="transmembrane region" description="Helical" evidence="1">
    <location>
        <begin position="224"/>
        <end position="245"/>
    </location>
</feature>
<evidence type="ECO:0000313" key="3">
    <source>
        <dbReference type="Proteomes" id="UP000027190"/>
    </source>
</evidence>
<feature type="transmembrane region" description="Helical" evidence="1">
    <location>
        <begin position="114"/>
        <end position="143"/>
    </location>
</feature>
<evidence type="ECO:0008006" key="4">
    <source>
        <dbReference type="Google" id="ProtNLM"/>
    </source>
</evidence>
<dbReference type="eggNOG" id="COG1738">
    <property type="taxonomic scope" value="Bacteria"/>
</dbReference>
<name>A0A062UGJ7_9PROT</name>
<organism evidence="2 3">
    <name type="scientific">Hyphomonas chukchiensis</name>
    <dbReference type="NCBI Taxonomy" id="1280947"/>
    <lineage>
        <taxon>Bacteria</taxon>
        <taxon>Pseudomonadati</taxon>
        <taxon>Pseudomonadota</taxon>
        <taxon>Alphaproteobacteria</taxon>
        <taxon>Hyphomonadales</taxon>
        <taxon>Hyphomonadaceae</taxon>
        <taxon>Hyphomonas</taxon>
    </lineage>
</organism>
<reference evidence="2 3" key="1">
    <citation type="journal article" date="2014" name="Antonie Van Leeuwenhoek">
        <title>Hyphomonas beringensis sp. nov. and Hyphomonas chukchiensis sp. nov., isolated from surface seawater of the Bering Sea and Chukchi Sea.</title>
        <authorList>
            <person name="Li C."/>
            <person name="Lai Q."/>
            <person name="Li G."/>
            <person name="Dong C."/>
            <person name="Wang J."/>
            <person name="Liao Y."/>
            <person name="Shao Z."/>
        </authorList>
    </citation>
    <scope>NUCLEOTIDE SEQUENCE [LARGE SCALE GENOMIC DNA]</scope>
    <source>
        <strain evidence="2 3">BH-BN04-4</strain>
    </source>
</reference>
<keyword evidence="1" id="KW-0472">Membrane</keyword>
<comment type="caution">
    <text evidence="2">The sequence shown here is derived from an EMBL/GenBank/DDBJ whole genome shotgun (WGS) entry which is preliminary data.</text>
</comment>
<dbReference type="EMBL" id="AWFG01000041">
    <property type="protein sequence ID" value="KCZ56838.1"/>
    <property type="molecule type" value="Genomic_DNA"/>
</dbReference>
<dbReference type="STRING" id="1280947.HY30_06875"/>
<protein>
    <recommendedName>
        <fullName evidence="4">PreQ0 transporter</fullName>
    </recommendedName>
</protein>
<proteinExistence type="predicted"/>
<keyword evidence="3" id="KW-1185">Reference proteome</keyword>
<gene>
    <name evidence="2" type="ORF">HY30_06875</name>
</gene>
<feature type="transmembrane region" description="Helical" evidence="1">
    <location>
        <begin position="163"/>
        <end position="181"/>
    </location>
</feature>
<evidence type="ECO:0000256" key="1">
    <source>
        <dbReference type="SAM" id="Phobius"/>
    </source>
</evidence>
<feature type="transmembrane region" description="Helical" evidence="1">
    <location>
        <begin position="83"/>
        <end position="102"/>
    </location>
</feature>
<sequence length="259" mass="28599">MSDIRHETQLQGHGVLNSFLSIITNGNTGQALPVLVALGLTFAAIYMLKGRAWALMYVALIPFLNWSFGVIPEFEILAKSASWPHGLSLHPMTIVTGMVFVVRDFVQREMGHRVLAVMAMAVAWSFFYAWPVIALASGIAFAVSEGVDWLMFTFTKYRLSTRILLSSALAAPVDTTVFLYGADLAKQLNFNGAILHGPVTLPIVRFFWDQSWIIPLPDGNTFHIANWVVFVIGKMVGAVAVSMIMRRRENLGLVDPAEA</sequence>
<accession>A0A062UGJ7</accession>
<keyword evidence="1" id="KW-1133">Transmembrane helix</keyword>